<dbReference type="PANTHER" id="PTHR11040:SF41">
    <property type="entry name" value="ZINC TRANSPORTER 7"/>
    <property type="match status" value="1"/>
</dbReference>
<feature type="transmembrane region" description="Helical" evidence="8">
    <location>
        <begin position="288"/>
        <end position="309"/>
    </location>
</feature>
<feature type="chain" id="PRO_5029489333" evidence="9">
    <location>
        <begin position="19"/>
        <end position="350"/>
    </location>
</feature>
<dbReference type="InterPro" id="IPR004698">
    <property type="entry name" value="Zn/Fe_permease_fun/pln"/>
</dbReference>
<evidence type="ECO:0000256" key="9">
    <source>
        <dbReference type="SAM" id="SignalP"/>
    </source>
</evidence>
<dbReference type="GO" id="GO:0005886">
    <property type="term" value="C:plasma membrane"/>
    <property type="evidence" value="ECO:0007669"/>
    <property type="project" value="TreeGrafter"/>
</dbReference>
<keyword evidence="5 8" id="KW-1133">Transmembrane helix</keyword>
<feature type="transmembrane region" description="Helical" evidence="8">
    <location>
        <begin position="119"/>
        <end position="139"/>
    </location>
</feature>
<keyword evidence="9" id="KW-0732">Signal</keyword>
<keyword evidence="4 8" id="KW-0812">Transmembrane</keyword>
<dbReference type="InterPro" id="IPR003689">
    <property type="entry name" value="ZIP"/>
</dbReference>
<evidence type="ECO:0000313" key="10">
    <source>
        <dbReference type="EMBL" id="CAA7394201.1"/>
    </source>
</evidence>
<organism evidence="10 11">
    <name type="scientific">Spirodela intermedia</name>
    <name type="common">Intermediate duckweed</name>
    <dbReference type="NCBI Taxonomy" id="51605"/>
    <lineage>
        <taxon>Eukaryota</taxon>
        <taxon>Viridiplantae</taxon>
        <taxon>Streptophyta</taxon>
        <taxon>Embryophyta</taxon>
        <taxon>Tracheophyta</taxon>
        <taxon>Spermatophyta</taxon>
        <taxon>Magnoliopsida</taxon>
        <taxon>Liliopsida</taxon>
        <taxon>Araceae</taxon>
        <taxon>Lemnoideae</taxon>
        <taxon>Spirodela</taxon>
    </lineage>
</organism>
<feature type="transmembrane region" description="Helical" evidence="8">
    <location>
        <begin position="77"/>
        <end position="99"/>
    </location>
</feature>
<comment type="subcellular location">
    <subcellularLocation>
        <location evidence="1 8">Membrane</location>
        <topology evidence="1 8">Multi-pass membrane protein</topology>
    </subcellularLocation>
</comment>
<gene>
    <name evidence="10" type="ORF">SI8410_04004862</name>
</gene>
<dbReference type="AlphaFoldDB" id="A0A7I8K904"/>
<dbReference type="EMBL" id="LR746267">
    <property type="protein sequence ID" value="CAA7394201.1"/>
    <property type="molecule type" value="Genomic_DNA"/>
</dbReference>
<reference evidence="10" key="1">
    <citation type="submission" date="2020-02" db="EMBL/GenBank/DDBJ databases">
        <authorList>
            <person name="Scholz U."/>
            <person name="Mascher M."/>
            <person name="Fiebig A."/>
        </authorList>
    </citation>
    <scope>NUCLEOTIDE SEQUENCE</scope>
</reference>
<dbReference type="GO" id="GO:0005385">
    <property type="term" value="F:zinc ion transmembrane transporter activity"/>
    <property type="evidence" value="ECO:0007669"/>
    <property type="project" value="InterPro"/>
</dbReference>
<feature type="transmembrane region" description="Helical" evidence="8">
    <location>
        <begin position="330"/>
        <end position="349"/>
    </location>
</feature>
<comment type="similarity">
    <text evidence="2 8">Belongs to the ZIP transporter (TC 2.A.5) family.</text>
</comment>
<keyword evidence="11" id="KW-1185">Reference proteome</keyword>
<comment type="caution">
    <text evidence="8">Lacks conserved residue(s) required for the propagation of feature annotation.</text>
</comment>
<feature type="transmembrane region" description="Helical" evidence="8">
    <location>
        <begin position="260"/>
        <end position="282"/>
    </location>
</feature>
<name>A0A7I8K904_SPIIN</name>
<protein>
    <submittedName>
        <fullName evidence="10">Uncharacterized protein</fullName>
    </submittedName>
</protein>
<keyword evidence="3 8" id="KW-0813">Transport</keyword>
<evidence type="ECO:0000256" key="1">
    <source>
        <dbReference type="ARBA" id="ARBA00004141"/>
    </source>
</evidence>
<dbReference type="OrthoDB" id="448280at2759"/>
<evidence type="ECO:0000256" key="3">
    <source>
        <dbReference type="ARBA" id="ARBA00022448"/>
    </source>
</evidence>
<dbReference type="Proteomes" id="UP000663760">
    <property type="component" value="Chromosome 4"/>
</dbReference>
<feature type="transmembrane region" description="Helical" evidence="8">
    <location>
        <begin position="45"/>
        <end position="65"/>
    </location>
</feature>
<dbReference type="PANTHER" id="PTHR11040">
    <property type="entry name" value="ZINC/IRON TRANSPORTER"/>
    <property type="match status" value="1"/>
</dbReference>
<evidence type="ECO:0000256" key="2">
    <source>
        <dbReference type="ARBA" id="ARBA00006939"/>
    </source>
</evidence>
<sequence length="350" mass="37515">MDPRIVLVLLLLSPLTAAVVAESSPECDTSNMGECYDRPKALKLKVIAIATILVASMIGICLPLFSRSVPALSPDRNLFFVVKAFASGVILSTGFMHVLPDSFAMLQSPCLPSNPWQKFPFSAFVAMLSSVATLMLDSFSMSFYSRRHREKVEAMEGGATPTVQMVSAVHTHGHCPSILLETKNDEDNASLRRNRVIAQVLELGIVVHSIVIGLSMGASQNPCTIRPLVAALCFHQFFEGMGLGGCILQAEYGFGMKAIMVFFFATTTPFGVALGIGLSNVYSDNSPTALMVIGLLNASSSGLLIYMALVDLLAADFLGHKLQSNVKLQGWGYVAVLLGIGGMSLMAKWA</sequence>
<dbReference type="Pfam" id="PF02535">
    <property type="entry name" value="Zip"/>
    <property type="match status" value="1"/>
</dbReference>
<evidence type="ECO:0000256" key="5">
    <source>
        <dbReference type="ARBA" id="ARBA00022989"/>
    </source>
</evidence>
<accession>A0A7I8K904</accession>
<dbReference type="NCBIfam" id="TIGR00820">
    <property type="entry name" value="zip"/>
    <property type="match status" value="1"/>
</dbReference>
<evidence type="ECO:0000256" key="6">
    <source>
        <dbReference type="ARBA" id="ARBA00023065"/>
    </source>
</evidence>
<evidence type="ECO:0000256" key="7">
    <source>
        <dbReference type="ARBA" id="ARBA00023136"/>
    </source>
</evidence>
<proteinExistence type="inferred from homology"/>
<feature type="signal peptide" evidence="9">
    <location>
        <begin position="1"/>
        <end position="18"/>
    </location>
</feature>
<keyword evidence="6 8" id="KW-0406">Ion transport</keyword>
<keyword evidence="7 8" id="KW-0472">Membrane</keyword>
<evidence type="ECO:0000313" key="11">
    <source>
        <dbReference type="Proteomes" id="UP000663760"/>
    </source>
</evidence>
<evidence type="ECO:0000256" key="4">
    <source>
        <dbReference type="ARBA" id="ARBA00022692"/>
    </source>
</evidence>
<feature type="transmembrane region" description="Helical" evidence="8">
    <location>
        <begin position="196"/>
        <end position="216"/>
    </location>
</feature>
<evidence type="ECO:0000256" key="8">
    <source>
        <dbReference type="RuleBase" id="RU362088"/>
    </source>
</evidence>